<feature type="coiled-coil region" evidence="6">
    <location>
        <begin position="554"/>
        <end position="584"/>
    </location>
</feature>
<keyword evidence="6" id="KW-0175">Coiled coil</keyword>
<dbReference type="CDD" id="cd00176">
    <property type="entry name" value="SPEC"/>
    <property type="match status" value="3"/>
</dbReference>
<dbReference type="STRING" id="407821.A0A087TKL3"/>
<dbReference type="PANTHER" id="PTHR47535">
    <property type="entry name" value="MUSCLE-SPECIFIC PROTEIN 300 KDA, ISOFORM G"/>
    <property type="match status" value="1"/>
</dbReference>
<organism evidence="7 8">
    <name type="scientific">Stegodyphus mimosarum</name>
    <name type="common">African social velvet spider</name>
    <dbReference type="NCBI Taxonomy" id="407821"/>
    <lineage>
        <taxon>Eukaryota</taxon>
        <taxon>Metazoa</taxon>
        <taxon>Ecdysozoa</taxon>
        <taxon>Arthropoda</taxon>
        <taxon>Chelicerata</taxon>
        <taxon>Arachnida</taxon>
        <taxon>Araneae</taxon>
        <taxon>Araneomorphae</taxon>
        <taxon>Entelegynae</taxon>
        <taxon>Eresoidea</taxon>
        <taxon>Eresidae</taxon>
        <taxon>Stegodyphus</taxon>
    </lineage>
</organism>
<dbReference type="OrthoDB" id="6430888at2759"/>
<accession>A0A087TKL3</accession>
<keyword evidence="3" id="KW-0677">Repeat</keyword>
<protein>
    <submittedName>
        <fullName evidence="7">Nesprin-1</fullName>
    </submittedName>
</protein>
<dbReference type="Gene3D" id="1.20.58.60">
    <property type="match status" value="7"/>
</dbReference>
<evidence type="ECO:0000256" key="5">
    <source>
        <dbReference type="ARBA" id="ARBA00023136"/>
    </source>
</evidence>
<keyword evidence="5" id="KW-0472">Membrane</keyword>
<keyword evidence="4" id="KW-1133">Transmembrane helix</keyword>
<dbReference type="Proteomes" id="UP000054359">
    <property type="component" value="Unassembled WGS sequence"/>
</dbReference>
<evidence type="ECO:0000313" key="7">
    <source>
        <dbReference type="EMBL" id="KFM65652.1"/>
    </source>
</evidence>
<dbReference type="SMART" id="SM00150">
    <property type="entry name" value="SPEC"/>
    <property type="match status" value="9"/>
</dbReference>
<dbReference type="GO" id="GO:0034993">
    <property type="term" value="C:meiotic nuclear membrane microtubule tethering complex"/>
    <property type="evidence" value="ECO:0007669"/>
    <property type="project" value="TreeGrafter"/>
</dbReference>
<dbReference type="EMBL" id="KK115655">
    <property type="protein sequence ID" value="KFM65652.1"/>
    <property type="molecule type" value="Genomic_DNA"/>
</dbReference>
<dbReference type="PANTHER" id="PTHR47535:SF1">
    <property type="entry name" value="NESPRIN-1"/>
    <property type="match status" value="1"/>
</dbReference>
<feature type="non-terminal residue" evidence="7">
    <location>
        <position position="1583"/>
    </location>
</feature>
<evidence type="ECO:0000256" key="6">
    <source>
        <dbReference type="SAM" id="Coils"/>
    </source>
</evidence>
<keyword evidence="2" id="KW-0812">Transmembrane</keyword>
<dbReference type="GO" id="GO:0005640">
    <property type="term" value="C:nuclear outer membrane"/>
    <property type="evidence" value="ECO:0007669"/>
    <property type="project" value="TreeGrafter"/>
</dbReference>
<dbReference type="InterPro" id="IPR018159">
    <property type="entry name" value="Spectrin/alpha-actinin"/>
</dbReference>
<gene>
    <name evidence="7" type="ORF">X975_19637</name>
</gene>
<evidence type="ECO:0000256" key="2">
    <source>
        <dbReference type="ARBA" id="ARBA00022692"/>
    </source>
</evidence>
<name>A0A087TKL3_STEMI</name>
<dbReference type="InterPro" id="IPR052403">
    <property type="entry name" value="LINC-complex_assoc"/>
</dbReference>
<proteinExistence type="predicted"/>
<dbReference type="SUPFAM" id="SSF46966">
    <property type="entry name" value="Spectrin repeat"/>
    <property type="match status" value="14"/>
</dbReference>
<comment type="subcellular location">
    <subcellularLocation>
        <location evidence="1">Membrane</location>
    </subcellularLocation>
</comment>
<evidence type="ECO:0000256" key="3">
    <source>
        <dbReference type="ARBA" id="ARBA00022737"/>
    </source>
</evidence>
<dbReference type="OMA" id="ESWHERC"/>
<reference evidence="7 8" key="1">
    <citation type="submission" date="2013-11" db="EMBL/GenBank/DDBJ databases">
        <title>Genome sequencing of Stegodyphus mimosarum.</title>
        <authorList>
            <person name="Bechsgaard J."/>
        </authorList>
    </citation>
    <scope>NUCLEOTIDE SEQUENCE [LARGE SCALE GENOMIC DNA]</scope>
</reference>
<feature type="coiled-coil region" evidence="6">
    <location>
        <begin position="198"/>
        <end position="263"/>
    </location>
</feature>
<evidence type="ECO:0000313" key="8">
    <source>
        <dbReference type="Proteomes" id="UP000054359"/>
    </source>
</evidence>
<evidence type="ECO:0000256" key="1">
    <source>
        <dbReference type="ARBA" id="ARBA00004370"/>
    </source>
</evidence>
<keyword evidence="8" id="KW-1185">Reference proteome</keyword>
<dbReference type="InterPro" id="IPR002017">
    <property type="entry name" value="Spectrin_repeat"/>
</dbReference>
<evidence type="ECO:0000256" key="4">
    <source>
        <dbReference type="ARBA" id="ARBA00022989"/>
    </source>
</evidence>
<dbReference type="GO" id="GO:0051015">
    <property type="term" value="F:actin filament binding"/>
    <property type="evidence" value="ECO:0007669"/>
    <property type="project" value="TreeGrafter"/>
</dbReference>
<dbReference type="GO" id="GO:0005737">
    <property type="term" value="C:cytoplasm"/>
    <property type="evidence" value="ECO:0007669"/>
    <property type="project" value="TreeGrafter"/>
</dbReference>
<dbReference type="GO" id="GO:0007097">
    <property type="term" value="P:nuclear migration"/>
    <property type="evidence" value="ECO:0007669"/>
    <property type="project" value="TreeGrafter"/>
</dbReference>
<dbReference type="Pfam" id="PF00435">
    <property type="entry name" value="Spectrin"/>
    <property type="match status" value="2"/>
</dbReference>
<sequence>MALQDFQRWLLTNAEKASSCNPDLAGDRYSLEAKMGVLQEIESNISNGESKKIKLELIASSVLQVLQPAKHSEVQSAVDKAMSDWESFISTVSGTKSSLQKILNLWQRYETEFEIFSSWLKEMESKVKSETTQQIELNDIQQQRCIIMELQKEVTSKKKNLEDLLQIMQEISIQSPEARLKTQMSQISSRFQSIERSLQEALRRIDTLLKIKKEYESAKVDLQKWLQEMDKQLEPNLDLTGDKATLQSKLKMLKDLLSKKEQHSPQLSSVTDAGEMMYLSLSMEGRDQIRSEMRCLRDAWDEKWEKVNAAIKNIESSLMAWGTFEESCKQVAVWLNEVSNQVGTGVQLKPTLAEKKLQLQSYKAMSQGFLAHQAVISKLKDKVKALPESAPKHDVEGFQQQYDNLISSIKERVEVCDKHVSEHEAYRMKLEQFQDWLRALKAAADINLDHSDTEGLKMKLIALSTVISSLEEGEQKIEELQLLLNEVLQHTDSRGHHALSSELEHEEEQWGNFLKQCQQARDSISDAVQDRGNCEELVMKLEQWLAEKDHILREQILRSTLEAKQNQLENVKALEIEIFQKQDEISALSVRGEQMRGDASLVSRIAKVLNRYQTLKNAVKDSVRKWDLYVKEHESFEAKISEVTSWLEDLEKNLNKNTILVGDMATLQERKSFLESLSDQLSQNLCQVEATIELGERLYSSTSPEGREIIRQKIRNLQKQWEALQEKCNAALRAADSCLQKLNSFSQGQERLSKWLQEVGLSVQQHTEPKSTLQEKRAQMQSQKVIHQDILSHKPLVDVVSEKAKELMAVTGDNSIPSYIQDVLMMYNAMCTKSEGLLGKLNESINDHQSYIEQCRAFQEFLSSCHIKLQECKDTTGDKRMILNRLDILKDLISKESEGDRKLADLETLCAVVCKNTSEYGCEIIRHEMKDMTDSWSQYKISCLESKHNLENIIEQWRSFEKNVEMINLWFKEIDVALKQPQLQSTLTEKEEQLSVIKDLYEKIIAHQKDLDSLTDEAHSLTHSSGVESIKFQVSQLNVRYQNLVSLVKTLLVRWESIIQDHTAYQRKTEEFEAWLASGRKILAEVEIEESIEQSMIKLQMLVNDKLQGEQLLTETIQSGERLYQDTAAPGREIIREKLRELRDKFDLFSNNILEVQRQLDALNQHWISFKDTFKQILNWMDNTEKTLASDTANRTAFQDITTHLLKYKALHQEKESHKRQLDLLQSKVQSVAPLMKEEDLPLSVLEATARFNMLVTHIKDHMEKTELLSTLYQKCMDLKEASEEWCQKTEEKLVLCSDFSGNRTALKTKEEKLKELKENLPDGKLKIDLYGESVQKLFSLITPHDFDQLVKGHASLEKRYEDIITKTDETLREIAEKIKQWETYDEKCSALTVWLENMEHKIKNFSLKTTVEEKIEQRDKFQALLSELRGKEANFDVLSDESQELIASSGEIRISMGASQLISRFQSMHLTCKELARKCEQYVDDHLQFNEKYKACSEWIEEAASRYTKINAMPYDNRETLQLKLNQVEELLQSKDTGLNMLSATVQYGEQLQVGSSQDGWETIQVMLQNLQSAFDKIFDDA</sequence>
<feature type="coiled-coil region" evidence="6">
    <location>
        <begin position="664"/>
        <end position="734"/>
    </location>
</feature>